<protein>
    <submittedName>
        <fullName evidence="1">Uncharacterized protein</fullName>
    </submittedName>
</protein>
<proteinExistence type="predicted"/>
<evidence type="ECO:0000313" key="1">
    <source>
        <dbReference type="EMBL" id="RCJ24767.1"/>
    </source>
</evidence>
<reference evidence="1" key="1">
    <citation type="submission" date="2016-04" db="EMBL/GenBank/DDBJ databases">
        <authorList>
            <person name="Tabuchi Yagui T.R."/>
        </authorList>
    </citation>
    <scope>NUCLEOTIDE SEQUENCE [LARGE SCALE GENOMIC DNA]</scope>
    <source>
        <strain evidence="1">NIES-26</strain>
    </source>
</reference>
<organism evidence="1 2">
    <name type="scientific">Nostoc minutum NIES-26</name>
    <dbReference type="NCBI Taxonomy" id="1844469"/>
    <lineage>
        <taxon>Bacteria</taxon>
        <taxon>Bacillati</taxon>
        <taxon>Cyanobacteriota</taxon>
        <taxon>Cyanophyceae</taxon>
        <taxon>Nostocales</taxon>
        <taxon>Nostocaceae</taxon>
        <taxon>Nostoc</taxon>
    </lineage>
</organism>
<dbReference type="Proteomes" id="UP000252107">
    <property type="component" value="Unassembled WGS sequence"/>
</dbReference>
<dbReference type="EMBL" id="LXQD01000317">
    <property type="protein sequence ID" value="RCJ24767.1"/>
    <property type="molecule type" value="Genomic_DNA"/>
</dbReference>
<gene>
    <name evidence="1" type="ORF">A6770_03675</name>
</gene>
<evidence type="ECO:0000313" key="2">
    <source>
        <dbReference type="Proteomes" id="UP000252107"/>
    </source>
</evidence>
<keyword evidence="2" id="KW-1185">Reference proteome</keyword>
<sequence>MQRLQREKNFTSHLETAILIILIIDNAGKMWFGEKTAETECVQHPQETAYNGAVKMRGICI</sequence>
<accession>A0A367QKN4</accession>
<comment type="caution">
    <text evidence="1">The sequence shown here is derived from an EMBL/GenBank/DDBJ whole genome shotgun (WGS) entry which is preliminary data.</text>
</comment>
<name>A0A367QKN4_9NOSO</name>
<dbReference type="AlphaFoldDB" id="A0A367QKN4"/>